<dbReference type="PROSITE" id="PS51900">
    <property type="entry name" value="CB"/>
    <property type="match status" value="1"/>
</dbReference>
<dbReference type="PROSITE" id="PS51898">
    <property type="entry name" value="TYR_RECOMBINASE"/>
    <property type="match status" value="1"/>
</dbReference>
<keyword evidence="2" id="KW-0233">DNA recombination</keyword>
<evidence type="ECO:0000256" key="2">
    <source>
        <dbReference type="ARBA" id="ARBA00023172"/>
    </source>
</evidence>
<dbReference type="OrthoDB" id="107900at2"/>
<feature type="domain" description="Tyr recombinase" evidence="4">
    <location>
        <begin position="130"/>
        <end position="312"/>
    </location>
</feature>
<dbReference type="GO" id="GO:0003677">
    <property type="term" value="F:DNA binding"/>
    <property type="evidence" value="ECO:0007669"/>
    <property type="project" value="UniProtKB-UniRule"/>
</dbReference>
<dbReference type="InterPro" id="IPR050090">
    <property type="entry name" value="Tyrosine_recombinase_XerCD"/>
</dbReference>
<dbReference type="InterPro" id="IPR013762">
    <property type="entry name" value="Integrase-like_cat_sf"/>
</dbReference>
<dbReference type="InterPro" id="IPR002104">
    <property type="entry name" value="Integrase_catalytic"/>
</dbReference>
<dbReference type="Proteomes" id="UP000188597">
    <property type="component" value="Unassembled WGS sequence"/>
</dbReference>
<protein>
    <submittedName>
        <fullName evidence="6">Integrase</fullName>
    </submittedName>
</protein>
<feature type="domain" description="Core-binding (CB)" evidence="5">
    <location>
        <begin position="25"/>
        <end position="109"/>
    </location>
</feature>
<dbReference type="PANTHER" id="PTHR30349">
    <property type="entry name" value="PHAGE INTEGRASE-RELATED"/>
    <property type="match status" value="1"/>
</dbReference>
<keyword evidence="1 3" id="KW-0238">DNA-binding</keyword>
<evidence type="ECO:0000259" key="4">
    <source>
        <dbReference type="PROSITE" id="PS51898"/>
    </source>
</evidence>
<comment type="caution">
    <text evidence="6">The sequence shown here is derived from an EMBL/GenBank/DDBJ whole genome shotgun (WGS) entry which is preliminary data.</text>
</comment>
<name>A0A1V3G5V5_9BACL</name>
<evidence type="ECO:0000313" key="7">
    <source>
        <dbReference type="Proteomes" id="UP000188597"/>
    </source>
</evidence>
<organism evidence="6 7">
    <name type="scientific">Fictibacillus arsenicus</name>
    <dbReference type="NCBI Taxonomy" id="255247"/>
    <lineage>
        <taxon>Bacteria</taxon>
        <taxon>Bacillati</taxon>
        <taxon>Bacillota</taxon>
        <taxon>Bacilli</taxon>
        <taxon>Bacillales</taxon>
        <taxon>Fictibacillaceae</taxon>
        <taxon>Fictibacillus</taxon>
    </lineage>
</organism>
<evidence type="ECO:0000256" key="1">
    <source>
        <dbReference type="ARBA" id="ARBA00023125"/>
    </source>
</evidence>
<dbReference type="Pfam" id="PF13102">
    <property type="entry name" value="Phage_int_SAM_5"/>
    <property type="match status" value="1"/>
</dbReference>
<dbReference type="RefSeq" id="WP_077364513.1">
    <property type="nucleotide sequence ID" value="NZ_MQMF01000003.1"/>
</dbReference>
<dbReference type="InterPro" id="IPR010998">
    <property type="entry name" value="Integrase_recombinase_N"/>
</dbReference>
<evidence type="ECO:0000259" key="5">
    <source>
        <dbReference type="PROSITE" id="PS51900"/>
    </source>
</evidence>
<reference evidence="6 7" key="1">
    <citation type="submission" date="2016-11" db="EMBL/GenBank/DDBJ databases">
        <authorList>
            <person name="Jaros S."/>
            <person name="Januszkiewicz K."/>
            <person name="Wedrychowicz H."/>
        </authorList>
    </citation>
    <scope>NUCLEOTIDE SEQUENCE [LARGE SCALE GENOMIC DNA]</scope>
    <source>
        <strain evidence="6 7">Con a/3</strain>
    </source>
</reference>
<dbReference type="InterPro" id="IPR025269">
    <property type="entry name" value="SAM-like_dom"/>
</dbReference>
<evidence type="ECO:0000313" key="6">
    <source>
        <dbReference type="EMBL" id="OOE10820.1"/>
    </source>
</evidence>
<dbReference type="EMBL" id="MQMF01000003">
    <property type="protein sequence ID" value="OOE10820.1"/>
    <property type="molecule type" value="Genomic_DNA"/>
</dbReference>
<evidence type="ECO:0000256" key="3">
    <source>
        <dbReference type="PROSITE-ProRule" id="PRU01248"/>
    </source>
</evidence>
<dbReference type="InterPro" id="IPR044068">
    <property type="entry name" value="CB"/>
</dbReference>
<dbReference type="GO" id="GO:0015074">
    <property type="term" value="P:DNA integration"/>
    <property type="evidence" value="ECO:0007669"/>
    <property type="project" value="InterPro"/>
</dbReference>
<proteinExistence type="predicted"/>
<dbReference type="AlphaFoldDB" id="A0A1V3G5V5"/>
<dbReference type="GO" id="GO:0006310">
    <property type="term" value="P:DNA recombination"/>
    <property type="evidence" value="ECO:0007669"/>
    <property type="project" value="UniProtKB-KW"/>
</dbReference>
<sequence>MVKTTRKGIRKTTVNRKSRNIIKNMTLYEMFQRFMIDKRAEGLSRTTIEGYEITYGYLEDFLLGDLANEEITTDVFTDYIGYMLHEKNLSPVTANVRIRTMRAFLRYCYERDWIYEPIHESFKPVKTGEIKIDAFTPDEVNLLLHQIDDTRYVGFRDKVMILIMLDTMVRVSELLKIRRANVDLKNGSIQLEPHETKMKRARIVPLSTKSVKLLAEYLEETQDFEEDTLFVTYDGRPISDNTFRKQLIQYKDLAGIKNKRVSPHTFRHTGALFYILNGGDPFSLQDILGHTDMSMVRRYIKMSNVHIKRQHNSFSPLLSLNK</sequence>
<gene>
    <name evidence="6" type="ORF">UN64_15865</name>
</gene>
<dbReference type="Gene3D" id="1.10.150.130">
    <property type="match status" value="1"/>
</dbReference>
<accession>A0A1V3G5V5</accession>
<dbReference type="Gene3D" id="1.10.443.10">
    <property type="entry name" value="Intergrase catalytic core"/>
    <property type="match status" value="1"/>
</dbReference>
<dbReference type="Pfam" id="PF00589">
    <property type="entry name" value="Phage_integrase"/>
    <property type="match status" value="1"/>
</dbReference>
<dbReference type="InterPro" id="IPR011010">
    <property type="entry name" value="DNA_brk_join_enz"/>
</dbReference>
<dbReference type="SUPFAM" id="SSF56349">
    <property type="entry name" value="DNA breaking-rejoining enzymes"/>
    <property type="match status" value="1"/>
</dbReference>